<accession>A0A074W946</accession>
<dbReference type="Proteomes" id="UP000027730">
    <property type="component" value="Unassembled WGS sequence"/>
</dbReference>
<reference evidence="1 2" key="1">
    <citation type="journal article" date="2014" name="BMC Genomics">
        <title>Genome sequencing of four Aureobasidium pullulans varieties: biotechnological potential, stress tolerance, and description of new species.</title>
        <authorList>
            <person name="Gostin Ar C."/>
            <person name="Ohm R.A."/>
            <person name="Kogej T."/>
            <person name="Sonjak S."/>
            <person name="Turk M."/>
            <person name="Zajc J."/>
            <person name="Zalar P."/>
            <person name="Grube M."/>
            <person name="Sun H."/>
            <person name="Han J."/>
            <person name="Sharma A."/>
            <person name="Chiniquy J."/>
            <person name="Ngan C.Y."/>
            <person name="Lipzen A."/>
            <person name="Barry K."/>
            <person name="Grigoriev I.V."/>
            <person name="Gunde-Cimerman N."/>
        </authorList>
    </citation>
    <scope>NUCLEOTIDE SEQUENCE [LARGE SCALE GENOMIC DNA]</scope>
    <source>
        <strain evidence="1 2">CBS 147.97</strain>
    </source>
</reference>
<dbReference type="HOGENOM" id="CLU_1532216_0_0_1"/>
<dbReference type="EMBL" id="KL584721">
    <property type="protein sequence ID" value="KEQ69433.1"/>
    <property type="molecule type" value="Genomic_DNA"/>
</dbReference>
<keyword evidence="2" id="KW-1185">Reference proteome</keyword>
<dbReference type="GeneID" id="25417516"/>
<organism evidence="1 2">
    <name type="scientific">Aureobasidium namibiae CBS 147.97</name>
    <dbReference type="NCBI Taxonomy" id="1043004"/>
    <lineage>
        <taxon>Eukaryota</taxon>
        <taxon>Fungi</taxon>
        <taxon>Dikarya</taxon>
        <taxon>Ascomycota</taxon>
        <taxon>Pezizomycotina</taxon>
        <taxon>Dothideomycetes</taxon>
        <taxon>Dothideomycetidae</taxon>
        <taxon>Dothideales</taxon>
        <taxon>Saccotheciaceae</taxon>
        <taxon>Aureobasidium</taxon>
    </lineage>
</organism>
<dbReference type="OrthoDB" id="3255151at2759"/>
<proteinExistence type="predicted"/>
<protein>
    <submittedName>
        <fullName evidence="1">Uncharacterized protein</fullName>
    </submittedName>
</protein>
<dbReference type="AlphaFoldDB" id="A0A074W946"/>
<evidence type="ECO:0000313" key="2">
    <source>
        <dbReference type="Proteomes" id="UP000027730"/>
    </source>
</evidence>
<evidence type="ECO:0000313" key="1">
    <source>
        <dbReference type="EMBL" id="KEQ69433.1"/>
    </source>
</evidence>
<sequence length="175" mass="19697">MSSISYAISAVDVSHVTIKIVLRSGAKISNDQPAWTSGAYWNNQIVGLYNSQDFWNLTPDWAAHSSRWCASRRKIVEAHTTKAKLQDSVDDLIKVQPFSKNIVKGVGAITGTVEDMTTSVQRVYDDLTLWQVIALTDDDVSTIQKSWDELRDDCLIWMDMVHAQNINSMTASQFR</sequence>
<name>A0A074W946_9PEZI</name>
<dbReference type="RefSeq" id="XP_013423753.1">
    <property type="nucleotide sequence ID" value="XM_013568299.1"/>
</dbReference>
<gene>
    <name evidence="1" type="ORF">M436DRAFT_85317</name>
</gene>